<dbReference type="EMBL" id="AP027731">
    <property type="protein sequence ID" value="BDZ46598.1"/>
    <property type="molecule type" value="Genomic_DNA"/>
</dbReference>
<name>A0ABM8GE71_9MICO</name>
<evidence type="ECO:0000313" key="3">
    <source>
        <dbReference type="Proteomes" id="UP001321498"/>
    </source>
</evidence>
<protein>
    <submittedName>
        <fullName evidence="2">Uncharacterized protein</fullName>
    </submittedName>
</protein>
<keyword evidence="3" id="KW-1185">Reference proteome</keyword>
<keyword evidence="1" id="KW-0732">Signal</keyword>
<evidence type="ECO:0000313" key="2">
    <source>
        <dbReference type="EMBL" id="BDZ46598.1"/>
    </source>
</evidence>
<organism evidence="2 3">
    <name type="scientific">Naasia aerilata</name>
    <dbReference type="NCBI Taxonomy" id="1162966"/>
    <lineage>
        <taxon>Bacteria</taxon>
        <taxon>Bacillati</taxon>
        <taxon>Actinomycetota</taxon>
        <taxon>Actinomycetes</taxon>
        <taxon>Micrococcales</taxon>
        <taxon>Microbacteriaceae</taxon>
        <taxon>Naasia</taxon>
    </lineage>
</organism>
<proteinExistence type="predicted"/>
<dbReference type="RefSeq" id="WP_286276634.1">
    <property type="nucleotide sequence ID" value="NZ_AP027731.1"/>
</dbReference>
<sequence>MLNTLRFPRTALLATAALVALSAAGISIASAPVLPAGADTASSTSDLAGYQLPTLALDEAPAE</sequence>
<gene>
    <name evidence="2" type="ORF">GCM10025866_25070</name>
</gene>
<feature type="chain" id="PRO_5047197936" evidence="1">
    <location>
        <begin position="32"/>
        <end position="63"/>
    </location>
</feature>
<evidence type="ECO:0000256" key="1">
    <source>
        <dbReference type="SAM" id="SignalP"/>
    </source>
</evidence>
<accession>A0ABM8GE71</accession>
<reference evidence="3" key="1">
    <citation type="journal article" date="2019" name="Int. J. Syst. Evol. Microbiol.">
        <title>The Global Catalogue of Microorganisms (GCM) 10K type strain sequencing project: providing services to taxonomists for standard genome sequencing and annotation.</title>
        <authorList>
            <consortium name="The Broad Institute Genomics Platform"/>
            <consortium name="The Broad Institute Genome Sequencing Center for Infectious Disease"/>
            <person name="Wu L."/>
            <person name="Ma J."/>
        </authorList>
    </citation>
    <scope>NUCLEOTIDE SEQUENCE [LARGE SCALE GENOMIC DNA]</scope>
    <source>
        <strain evidence="3">NBRC 108725</strain>
    </source>
</reference>
<feature type="signal peptide" evidence="1">
    <location>
        <begin position="1"/>
        <end position="31"/>
    </location>
</feature>
<dbReference type="Proteomes" id="UP001321498">
    <property type="component" value="Chromosome"/>
</dbReference>